<feature type="domain" description="DNA2/NAM7 helicase helicase" evidence="5">
    <location>
        <begin position="281"/>
        <end position="615"/>
    </location>
</feature>
<dbReference type="EMBL" id="JACXVP010000003">
    <property type="protein sequence ID" value="KAG5614102.1"/>
    <property type="molecule type" value="Genomic_DNA"/>
</dbReference>
<dbReference type="SUPFAM" id="SSF52540">
    <property type="entry name" value="P-loop containing nucleoside triphosphate hydrolases"/>
    <property type="match status" value="1"/>
</dbReference>
<dbReference type="GO" id="GO:0005694">
    <property type="term" value="C:chromosome"/>
    <property type="evidence" value="ECO:0007669"/>
    <property type="project" value="UniProtKB-ARBA"/>
</dbReference>
<evidence type="ECO:0000256" key="2">
    <source>
        <dbReference type="ARBA" id="ARBA00022801"/>
    </source>
</evidence>
<keyword evidence="4" id="KW-0067">ATP-binding</keyword>
<evidence type="ECO:0000259" key="6">
    <source>
        <dbReference type="Pfam" id="PF13087"/>
    </source>
</evidence>
<keyword evidence="1" id="KW-0547">Nucleotide-binding</keyword>
<dbReference type="AlphaFoldDB" id="A0A9J5ZPK1"/>
<dbReference type="GO" id="GO:0004386">
    <property type="term" value="F:helicase activity"/>
    <property type="evidence" value="ECO:0007669"/>
    <property type="project" value="UniProtKB-KW"/>
</dbReference>
<dbReference type="Pfam" id="PF13087">
    <property type="entry name" value="AAA_12"/>
    <property type="match status" value="1"/>
</dbReference>
<dbReference type="Pfam" id="PF13086">
    <property type="entry name" value="AAA_11"/>
    <property type="match status" value="1"/>
</dbReference>
<reference evidence="7 8" key="1">
    <citation type="submission" date="2020-09" db="EMBL/GenBank/DDBJ databases">
        <title>De no assembly of potato wild relative species, Solanum commersonii.</title>
        <authorList>
            <person name="Cho K."/>
        </authorList>
    </citation>
    <scope>NUCLEOTIDE SEQUENCE [LARGE SCALE GENOMIC DNA]</scope>
    <source>
        <strain evidence="7">LZ3.2</strain>
        <tissue evidence="7">Leaf</tissue>
    </source>
</reference>
<feature type="domain" description="DNA2/NAM7 helicase-like C-terminal" evidence="6">
    <location>
        <begin position="647"/>
        <end position="778"/>
    </location>
</feature>
<dbReference type="InterPro" id="IPR047187">
    <property type="entry name" value="SF1_C_Upf1"/>
</dbReference>
<dbReference type="InterPro" id="IPR041679">
    <property type="entry name" value="DNA2/NAM7-like_C"/>
</dbReference>
<name>A0A9J5ZPK1_SOLCO</name>
<dbReference type="GO" id="GO:0005524">
    <property type="term" value="F:ATP binding"/>
    <property type="evidence" value="ECO:0007669"/>
    <property type="project" value="UniProtKB-KW"/>
</dbReference>
<dbReference type="PANTHER" id="PTHR10887:SF522">
    <property type="entry name" value="P-LOOP CONTAINING NUCLEOSIDE TRIPHOSPHATE HYDROLASES SUPERFAMILY PROTEIN"/>
    <property type="match status" value="1"/>
</dbReference>
<dbReference type="OrthoDB" id="6513042at2759"/>
<dbReference type="GO" id="GO:0016787">
    <property type="term" value="F:hydrolase activity"/>
    <property type="evidence" value="ECO:0007669"/>
    <property type="project" value="UniProtKB-KW"/>
</dbReference>
<dbReference type="InterPro" id="IPR041677">
    <property type="entry name" value="DNA2/NAM7_AAA_11"/>
</dbReference>
<evidence type="ECO:0000313" key="8">
    <source>
        <dbReference type="Proteomes" id="UP000824120"/>
    </source>
</evidence>
<evidence type="ECO:0000256" key="4">
    <source>
        <dbReference type="ARBA" id="ARBA00022840"/>
    </source>
</evidence>
<gene>
    <name evidence="7" type="ORF">H5410_013926</name>
</gene>
<dbReference type="Gene3D" id="3.40.50.300">
    <property type="entry name" value="P-loop containing nucleotide triphosphate hydrolases"/>
    <property type="match status" value="2"/>
</dbReference>
<protein>
    <recommendedName>
        <fullName evidence="9">Helicase MAGATAMA 3</fullName>
    </recommendedName>
</protein>
<keyword evidence="2" id="KW-0378">Hydrolase</keyword>
<comment type="caution">
    <text evidence="7">The sequence shown here is derived from an EMBL/GenBank/DDBJ whole genome shotgun (WGS) entry which is preliminary data.</text>
</comment>
<dbReference type="CDD" id="cd18808">
    <property type="entry name" value="SF1_C_Upf1"/>
    <property type="match status" value="1"/>
</dbReference>
<keyword evidence="8" id="KW-1185">Reference proteome</keyword>
<organism evidence="7 8">
    <name type="scientific">Solanum commersonii</name>
    <name type="common">Commerson's wild potato</name>
    <name type="synonym">Commerson's nightshade</name>
    <dbReference type="NCBI Taxonomy" id="4109"/>
    <lineage>
        <taxon>Eukaryota</taxon>
        <taxon>Viridiplantae</taxon>
        <taxon>Streptophyta</taxon>
        <taxon>Embryophyta</taxon>
        <taxon>Tracheophyta</taxon>
        <taxon>Spermatophyta</taxon>
        <taxon>Magnoliopsida</taxon>
        <taxon>eudicotyledons</taxon>
        <taxon>Gunneridae</taxon>
        <taxon>Pentapetalae</taxon>
        <taxon>asterids</taxon>
        <taxon>lamiids</taxon>
        <taxon>Solanales</taxon>
        <taxon>Solanaceae</taxon>
        <taxon>Solanoideae</taxon>
        <taxon>Solaneae</taxon>
        <taxon>Solanum</taxon>
    </lineage>
</organism>
<evidence type="ECO:0000256" key="3">
    <source>
        <dbReference type="ARBA" id="ARBA00022806"/>
    </source>
</evidence>
<evidence type="ECO:0000259" key="5">
    <source>
        <dbReference type="Pfam" id="PF13086"/>
    </source>
</evidence>
<keyword evidence="3" id="KW-0347">Helicase</keyword>
<dbReference type="Proteomes" id="UP000824120">
    <property type="component" value="Chromosome 3"/>
</dbReference>
<dbReference type="FunFam" id="3.40.50.300:FF:000326">
    <property type="entry name" value="P-loop containing nucleoside triphosphate hydrolase"/>
    <property type="match status" value="1"/>
</dbReference>
<accession>A0A9J5ZPK1</accession>
<dbReference type="PANTHER" id="PTHR10887">
    <property type="entry name" value="DNA2/NAM7 HELICASE FAMILY"/>
    <property type="match status" value="1"/>
</dbReference>
<evidence type="ECO:0000313" key="7">
    <source>
        <dbReference type="EMBL" id="KAG5614102.1"/>
    </source>
</evidence>
<sequence>MSTTTTKKKPIHGLVDLVFSWSLRDVLNKNLYRDKGYPAGAELPLPEGCQATPLHRKITLYSGSGATKFRLVIDLGVKEIPETFVSIDHYLKSYITPLVEETHADLLSCISTVSRAPFVEVLDVVKSVNFEAPKHLYYQILIKRATEGEKIETQYKPENGDLIALSDRSYHIAIVQNMNDEDDEEWIPILSSNLIPFQQQGDKLFVVYLSNLTTNIRIWNALHSDPDNANRKIIKTVLQSYVNNGEVDCTRCSGGETKTDVISNSSDIIQSFEAILSCIATRECDHRNMVKLIWGPPGTGKTKTVASSLYVLLKMKCRTSTCAPTNIAVLGVAKRLMQHVQDGLEYDMYGLGDIVLFGNGERMKIGDHEDLFDVFLESRVDVLASCLSAIDGWKSSVQSMICLLEDPEEKYRNLSNKDGKINAQGLVDKHRKNKLWKRYVLEPLKENKKKGSKDKKKISMEEQLESRRGVKLLKNLQTLETLFATTETFERYKEVLLGIHTTNKVRRFANLHESKTECLEMLKFLNENLSLPTFSKYFKPPIRSFCLKGACLIFCTASSSSKLNMQGMPPLEMVVIDEAAQLKECESTIPLQLPGLRHAILIGDEKQLPDMVQSKKAEFERSLFKRLVILGHKKHLLNVQYWMHPKSFINISSGNEEQDERHSTRNKAEAFVVAEIVANLHKESISSKQKVRVGCISPYKAQVFAIQQILGKKYSIDVKSDFSVNVRSVDGFQGGEEDVIIISTVRCNGNGSVGFLSNLQRANVALTRARYCLWILGNGTTLVNSCSIWKNLVIDAKARGCYFDVTDEKRLNQGTLNATVELQHIETLLITDSPLFQTAKWKVIFSEDFTKSIARIKDAEISKEVMTLLEKLSSGLQCKAPKVDLDNRYSEAELEISSCAKDMGHFTRILYIPKLAKDLDIHFGQYTVDMMNCCKYKRVERNIVFPMTWLIDGNFISTRRSSANRDQDDNLACQLEAMNLRDKPGSSRQ</sequence>
<evidence type="ECO:0008006" key="9">
    <source>
        <dbReference type="Google" id="ProtNLM"/>
    </source>
</evidence>
<dbReference type="InterPro" id="IPR045055">
    <property type="entry name" value="DNA2/NAM7-like"/>
</dbReference>
<dbReference type="InterPro" id="IPR027417">
    <property type="entry name" value="P-loop_NTPase"/>
</dbReference>
<evidence type="ECO:0000256" key="1">
    <source>
        <dbReference type="ARBA" id="ARBA00022741"/>
    </source>
</evidence>
<proteinExistence type="predicted"/>